<dbReference type="STRING" id="574651.SAMN04487968_10318"/>
<dbReference type="Pfam" id="PF07885">
    <property type="entry name" value="Ion_trans_2"/>
    <property type="match status" value="1"/>
</dbReference>
<feature type="transmembrane region" description="Helical" evidence="1">
    <location>
        <begin position="41"/>
        <end position="60"/>
    </location>
</feature>
<feature type="transmembrane region" description="Helical" evidence="1">
    <location>
        <begin position="191"/>
        <end position="211"/>
    </location>
</feature>
<dbReference type="Gene3D" id="1.10.287.70">
    <property type="match status" value="1"/>
</dbReference>
<sequence length="219" mass="23697">MEQSRTRHAGQVLRAHPSAILLAGQLVVVLSWPFLDGSTPGRASLGVIQLLVVLSAVAAVRLTPALTWVALLLGAPATVFAVWEAVSPGSDWVVLTSAIFHVPFYGFVSYAMIRYLFDDDRITRDEIFATGAAFTVVAWGFAYLYAGVQVVWPGSFGPHRDWYELLFLSFSTMSNTGLSDLVPSLGHARSVVMVEMVVGVFYIGLVIARIVGLAGRPRA</sequence>
<organism evidence="3 4">
    <name type="scientific">Nocardioides terrae</name>
    <dbReference type="NCBI Taxonomy" id="574651"/>
    <lineage>
        <taxon>Bacteria</taxon>
        <taxon>Bacillati</taxon>
        <taxon>Actinomycetota</taxon>
        <taxon>Actinomycetes</taxon>
        <taxon>Propionibacteriales</taxon>
        <taxon>Nocardioidaceae</taxon>
        <taxon>Nocardioides</taxon>
    </lineage>
</organism>
<evidence type="ECO:0000313" key="3">
    <source>
        <dbReference type="EMBL" id="SFB99340.1"/>
    </source>
</evidence>
<feature type="transmembrane region" description="Helical" evidence="1">
    <location>
        <begin position="92"/>
        <end position="115"/>
    </location>
</feature>
<evidence type="ECO:0000313" key="4">
    <source>
        <dbReference type="Proteomes" id="UP000198832"/>
    </source>
</evidence>
<feature type="transmembrane region" description="Helical" evidence="1">
    <location>
        <begin position="127"/>
        <end position="146"/>
    </location>
</feature>
<dbReference type="SUPFAM" id="SSF81324">
    <property type="entry name" value="Voltage-gated potassium channels"/>
    <property type="match status" value="1"/>
</dbReference>
<accession>A0A1I1FQS7</accession>
<dbReference type="EMBL" id="FOLB01000003">
    <property type="protein sequence ID" value="SFB99340.1"/>
    <property type="molecule type" value="Genomic_DNA"/>
</dbReference>
<feature type="transmembrane region" description="Helical" evidence="1">
    <location>
        <begin position="12"/>
        <end position="35"/>
    </location>
</feature>
<reference evidence="3 4" key="1">
    <citation type="submission" date="2016-10" db="EMBL/GenBank/DDBJ databases">
        <authorList>
            <person name="de Groot N.N."/>
        </authorList>
    </citation>
    <scope>NUCLEOTIDE SEQUENCE [LARGE SCALE GENOMIC DNA]</scope>
    <source>
        <strain evidence="3 4">CGMCC 1.7056</strain>
    </source>
</reference>
<keyword evidence="4" id="KW-1185">Reference proteome</keyword>
<feature type="transmembrane region" description="Helical" evidence="1">
    <location>
        <begin position="67"/>
        <end position="86"/>
    </location>
</feature>
<feature type="domain" description="Potassium channel" evidence="2">
    <location>
        <begin position="136"/>
        <end position="211"/>
    </location>
</feature>
<evidence type="ECO:0000259" key="2">
    <source>
        <dbReference type="Pfam" id="PF07885"/>
    </source>
</evidence>
<dbReference type="AlphaFoldDB" id="A0A1I1FQS7"/>
<gene>
    <name evidence="3" type="ORF">SAMN04487968_10318</name>
</gene>
<dbReference type="OrthoDB" id="4837979at2"/>
<dbReference type="RefSeq" id="WP_091120893.1">
    <property type="nucleotide sequence ID" value="NZ_FOLB01000003.1"/>
</dbReference>
<keyword evidence="1" id="KW-1133">Transmembrane helix</keyword>
<evidence type="ECO:0000256" key="1">
    <source>
        <dbReference type="SAM" id="Phobius"/>
    </source>
</evidence>
<keyword evidence="1" id="KW-0472">Membrane</keyword>
<protein>
    <submittedName>
        <fullName evidence="3">Ion channel</fullName>
    </submittedName>
</protein>
<dbReference type="InterPro" id="IPR013099">
    <property type="entry name" value="K_chnl_dom"/>
</dbReference>
<name>A0A1I1FQS7_9ACTN</name>
<proteinExistence type="predicted"/>
<keyword evidence="1" id="KW-0812">Transmembrane</keyword>
<dbReference type="Proteomes" id="UP000198832">
    <property type="component" value="Unassembled WGS sequence"/>
</dbReference>